<keyword evidence="1" id="KW-0472">Membrane</keyword>
<proteinExistence type="predicted"/>
<sequence>MAGPLSRTAPRSSSRRRLLTRLGMILLLLLLAIGTWGWWTFVSPFNYSPPNSTVVEIDAGEQRVFAYGTLRNPLVRLLITRELTDSTPAHLPGYRKLGLDITEVGSAKTKGVVFSVTPQGLRRLDRYERLGERYHRLQLTLADGQPAWVYQRL</sequence>
<dbReference type="SUPFAM" id="SSF110857">
    <property type="entry name" value="Gamma-glutamyl cyclotransferase-like"/>
    <property type="match status" value="1"/>
</dbReference>
<evidence type="ECO:0000313" key="4">
    <source>
        <dbReference type="Proteomes" id="UP000632828"/>
    </source>
</evidence>
<evidence type="ECO:0000256" key="1">
    <source>
        <dbReference type="SAM" id="Phobius"/>
    </source>
</evidence>
<protein>
    <submittedName>
        <fullName evidence="3">Gamma-glutamylcyclotransferase</fullName>
    </submittedName>
</protein>
<dbReference type="InterPro" id="IPR013024">
    <property type="entry name" value="GGCT-like"/>
</dbReference>
<organism evidence="3 4">
    <name type="scientific">Pelovirga terrestris</name>
    <dbReference type="NCBI Taxonomy" id="2771352"/>
    <lineage>
        <taxon>Bacteria</taxon>
        <taxon>Pseudomonadati</taxon>
        <taxon>Thermodesulfobacteriota</taxon>
        <taxon>Desulfuromonadia</taxon>
        <taxon>Geobacterales</taxon>
        <taxon>Geobacteraceae</taxon>
        <taxon>Pelovirga</taxon>
    </lineage>
</organism>
<dbReference type="CDD" id="cd06661">
    <property type="entry name" value="GGCT_like"/>
    <property type="match status" value="1"/>
</dbReference>
<keyword evidence="1" id="KW-1133">Transmembrane helix</keyword>
<feature type="domain" description="Gamma-glutamylcyclotransferase AIG2-like" evidence="2">
    <location>
        <begin position="64"/>
        <end position="150"/>
    </location>
</feature>
<dbReference type="Gene3D" id="3.10.490.10">
    <property type="entry name" value="Gamma-glutamyl cyclotransferase-like"/>
    <property type="match status" value="1"/>
</dbReference>
<dbReference type="EMBL" id="JACWUN010000004">
    <property type="protein sequence ID" value="MBD1400016.1"/>
    <property type="molecule type" value="Genomic_DNA"/>
</dbReference>
<dbReference type="RefSeq" id="WP_191154288.1">
    <property type="nucleotide sequence ID" value="NZ_JACWUN010000004.1"/>
</dbReference>
<feature type="transmembrane region" description="Helical" evidence="1">
    <location>
        <begin position="21"/>
        <end position="39"/>
    </location>
</feature>
<evidence type="ECO:0000259" key="2">
    <source>
        <dbReference type="Pfam" id="PF06094"/>
    </source>
</evidence>
<gene>
    <name evidence="3" type="ORF">ICT70_04955</name>
</gene>
<comment type="caution">
    <text evidence="3">The sequence shown here is derived from an EMBL/GenBank/DDBJ whole genome shotgun (WGS) entry which is preliminary data.</text>
</comment>
<keyword evidence="4" id="KW-1185">Reference proteome</keyword>
<dbReference type="Proteomes" id="UP000632828">
    <property type="component" value="Unassembled WGS sequence"/>
</dbReference>
<reference evidence="3" key="1">
    <citation type="submission" date="2020-09" db="EMBL/GenBank/DDBJ databases">
        <title>Pelobacter alkaliphilus sp. nov., a novel anaerobic arsenate-reducing bacterium from terrestrial mud volcano.</title>
        <authorList>
            <person name="Khomyakova M.A."/>
            <person name="Merkel A.Y."/>
            <person name="Slobodkin A.I."/>
        </authorList>
    </citation>
    <scope>NUCLEOTIDE SEQUENCE</scope>
    <source>
        <strain evidence="3">M08fum</strain>
    </source>
</reference>
<dbReference type="Pfam" id="PF06094">
    <property type="entry name" value="GGACT"/>
    <property type="match status" value="1"/>
</dbReference>
<evidence type="ECO:0000313" key="3">
    <source>
        <dbReference type="EMBL" id="MBD1400016.1"/>
    </source>
</evidence>
<keyword evidence="1" id="KW-0812">Transmembrane</keyword>
<dbReference type="InterPro" id="IPR036568">
    <property type="entry name" value="GGCT-like_sf"/>
</dbReference>
<dbReference type="InterPro" id="IPR009288">
    <property type="entry name" value="AIG2-like_dom"/>
</dbReference>
<accession>A0A8J6QP08</accession>
<dbReference type="AlphaFoldDB" id="A0A8J6QP08"/>
<name>A0A8J6QP08_9BACT</name>